<evidence type="ECO:0000313" key="2">
    <source>
        <dbReference type="Proteomes" id="UP000722989"/>
    </source>
</evidence>
<evidence type="ECO:0000313" key="1">
    <source>
        <dbReference type="EMBL" id="NJC70600.1"/>
    </source>
</evidence>
<name>A0ABX0XZ08_9ACTN</name>
<keyword evidence="2" id="KW-1185">Reference proteome</keyword>
<reference evidence="1 2" key="1">
    <citation type="submission" date="2020-03" db="EMBL/GenBank/DDBJ databases">
        <title>WGS of the type strain of Planosporangium spp.</title>
        <authorList>
            <person name="Thawai C."/>
        </authorList>
    </citation>
    <scope>NUCLEOTIDE SEQUENCE [LARGE SCALE GENOMIC DNA]</scope>
    <source>
        <strain evidence="1 2">TBRC 5610</strain>
    </source>
</reference>
<accession>A0ABX0XZ08</accession>
<sequence length="131" mass="14185">MLPPDELISRIRVETDSVRAIAAGMRSDLDQAYRPQVPSVHDAMQTGATIGGHIAGEQWVWLQDVYTECMRTTLKALYNIDQGSQALAQAADVIATRYGDADGFARATADEVNANLILPAEPHAHGRVVAQ</sequence>
<gene>
    <name evidence="1" type="ORF">HC031_12870</name>
</gene>
<organism evidence="1 2">
    <name type="scientific">Planosporangium thailandense</name>
    <dbReference type="NCBI Taxonomy" id="765197"/>
    <lineage>
        <taxon>Bacteria</taxon>
        <taxon>Bacillati</taxon>
        <taxon>Actinomycetota</taxon>
        <taxon>Actinomycetes</taxon>
        <taxon>Micromonosporales</taxon>
        <taxon>Micromonosporaceae</taxon>
        <taxon>Planosporangium</taxon>
    </lineage>
</organism>
<dbReference type="EMBL" id="JAATVY010000007">
    <property type="protein sequence ID" value="NJC70600.1"/>
    <property type="molecule type" value="Genomic_DNA"/>
</dbReference>
<protein>
    <submittedName>
        <fullName evidence="1">Uncharacterized protein</fullName>
    </submittedName>
</protein>
<dbReference type="RefSeq" id="WP_167925504.1">
    <property type="nucleotide sequence ID" value="NZ_JAATVY010000007.1"/>
</dbReference>
<dbReference type="Proteomes" id="UP000722989">
    <property type="component" value="Unassembled WGS sequence"/>
</dbReference>
<comment type="caution">
    <text evidence="1">The sequence shown here is derived from an EMBL/GenBank/DDBJ whole genome shotgun (WGS) entry which is preliminary data.</text>
</comment>
<proteinExistence type="predicted"/>